<dbReference type="InterPro" id="IPR001126">
    <property type="entry name" value="UmuC"/>
</dbReference>
<dbReference type="InterPro" id="IPR043502">
    <property type="entry name" value="DNA/RNA_pol_sf"/>
</dbReference>
<dbReference type="InterPro" id="IPR017961">
    <property type="entry name" value="DNA_pol_Y-fam_little_finger"/>
</dbReference>
<dbReference type="Proteomes" id="UP000033947">
    <property type="component" value="Unassembled WGS sequence"/>
</dbReference>
<dbReference type="GO" id="GO:0042276">
    <property type="term" value="P:error-prone translesion synthesis"/>
    <property type="evidence" value="ECO:0007669"/>
    <property type="project" value="TreeGrafter"/>
</dbReference>
<comment type="caution">
    <text evidence="3">The sequence shown here is derived from an EMBL/GenBank/DDBJ whole genome shotgun (WGS) entry which is preliminary data.</text>
</comment>
<protein>
    <submittedName>
        <fullName evidence="3">Nucleotidyltransferase/DNA polymerase involved in DNA repair</fullName>
    </submittedName>
</protein>
<dbReference type="GO" id="GO:0006281">
    <property type="term" value="P:DNA repair"/>
    <property type="evidence" value="ECO:0007669"/>
    <property type="project" value="InterPro"/>
</dbReference>
<proteinExistence type="inferred from homology"/>
<dbReference type="Gene3D" id="3.40.1170.60">
    <property type="match status" value="1"/>
</dbReference>
<dbReference type="InterPro" id="IPR050116">
    <property type="entry name" value="DNA_polymerase-Y"/>
</dbReference>
<name>A0A0G0Y2C8_UNCKA</name>
<dbReference type="Pfam" id="PF11799">
    <property type="entry name" value="IMS_C"/>
    <property type="match status" value="1"/>
</dbReference>
<reference evidence="3 4" key="1">
    <citation type="journal article" date="2015" name="Nature">
        <title>rRNA introns, odd ribosomes, and small enigmatic genomes across a large radiation of phyla.</title>
        <authorList>
            <person name="Brown C.T."/>
            <person name="Hug L.A."/>
            <person name="Thomas B.C."/>
            <person name="Sharon I."/>
            <person name="Castelle C.J."/>
            <person name="Singh A."/>
            <person name="Wilkins M.J."/>
            <person name="Williams K.H."/>
            <person name="Banfield J.F."/>
        </authorList>
    </citation>
    <scope>NUCLEOTIDE SEQUENCE [LARGE SCALE GENOMIC DNA]</scope>
</reference>
<evidence type="ECO:0000259" key="2">
    <source>
        <dbReference type="PROSITE" id="PS50173"/>
    </source>
</evidence>
<organism evidence="3 4">
    <name type="scientific">candidate division WWE3 bacterium GW2011_GWC2_41_23</name>
    <dbReference type="NCBI Taxonomy" id="1619123"/>
    <lineage>
        <taxon>Bacteria</taxon>
        <taxon>Katanobacteria</taxon>
    </lineage>
</organism>
<sequence>MDKLTNLSFNPKPPTLMLVDINSCFATIEQQANPQLRGHPVAVAAYDTLSGCILAASYEAKSLGVKTGMRVKEGKLLAPDLVVLTPDPQKYRDVHLKLRAVLGKFSDVVIPKSIDEFIVNLEGCPSFKKGMTSTGLEIKELIKKDVGDWITVSIGIGPNIFLAKTAAGLKKPDGLEEINISNFESVYSKLEITGLHGIKRANAARLATQNIYTVMDFYRAPSVTLERAFGSITGYYWYLRLRGWEIDDVEWGRRSYGNSYAIPDRLSKNEDLAPILYKLVEKTARRLRKAGYKAKGVHVSINYRDGTYWHHGHITGKTLFDPRDIFKEAYRIMCRSPYAGKVVAILAESVFDIFDNDTTQLDLFEDIERKEKLYSAVDEITDKWGEFVITPARMLCAKKHVHDRIAFGGIKELEEFTLQD</sequence>
<dbReference type="Pfam" id="PF00817">
    <property type="entry name" value="IMS"/>
    <property type="match status" value="1"/>
</dbReference>
<evidence type="ECO:0000256" key="1">
    <source>
        <dbReference type="ARBA" id="ARBA00010945"/>
    </source>
</evidence>
<keyword evidence="3" id="KW-0808">Transferase</keyword>
<evidence type="ECO:0000313" key="4">
    <source>
        <dbReference type="Proteomes" id="UP000033947"/>
    </source>
</evidence>
<gene>
    <name evidence="3" type="ORF">UU55_C0001G0052</name>
</gene>
<dbReference type="GO" id="GO:0003887">
    <property type="term" value="F:DNA-directed DNA polymerase activity"/>
    <property type="evidence" value="ECO:0007669"/>
    <property type="project" value="TreeGrafter"/>
</dbReference>
<dbReference type="SUPFAM" id="SSF56672">
    <property type="entry name" value="DNA/RNA polymerases"/>
    <property type="match status" value="1"/>
</dbReference>
<dbReference type="Gene3D" id="3.30.70.270">
    <property type="match status" value="1"/>
</dbReference>
<dbReference type="Gene3D" id="1.10.150.20">
    <property type="entry name" value="5' to 3' exonuclease, C-terminal subdomain"/>
    <property type="match status" value="1"/>
</dbReference>
<dbReference type="EMBL" id="LCBB01000001">
    <property type="protein sequence ID" value="KKS03591.1"/>
    <property type="molecule type" value="Genomic_DNA"/>
</dbReference>
<dbReference type="GO" id="GO:0005829">
    <property type="term" value="C:cytosol"/>
    <property type="evidence" value="ECO:0007669"/>
    <property type="project" value="TreeGrafter"/>
</dbReference>
<dbReference type="Gene3D" id="3.30.1490.100">
    <property type="entry name" value="DNA polymerase, Y-family, little finger domain"/>
    <property type="match status" value="1"/>
</dbReference>
<dbReference type="SUPFAM" id="SSF100879">
    <property type="entry name" value="Lesion bypass DNA polymerase (Y-family), little finger domain"/>
    <property type="match status" value="1"/>
</dbReference>
<feature type="domain" description="UmuC" evidence="2">
    <location>
        <begin position="16"/>
        <end position="199"/>
    </location>
</feature>
<dbReference type="GO" id="GO:0003684">
    <property type="term" value="F:damaged DNA binding"/>
    <property type="evidence" value="ECO:0007669"/>
    <property type="project" value="InterPro"/>
</dbReference>
<dbReference type="PANTHER" id="PTHR11076">
    <property type="entry name" value="DNA REPAIR POLYMERASE UMUC / TRANSFERASE FAMILY MEMBER"/>
    <property type="match status" value="1"/>
</dbReference>
<accession>A0A0G0Y2C8</accession>
<dbReference type="InterPro" id="IPR043128">
    <property type="entry name" value="Rev_trsase/Diguanyl_cyclase"/>
</dbReference>
<dbReference type="PROSITE" id="PS50173">
    <property type="entry name" value="UMUC"/>
    <property type="match status" value="1"/>
</dbReference>
<dbReference type="PANTHER" id="PTHR11076:SF33">
    <property type="entry name" value="DNA POLYMERASE KAPPA"/>
    <property type="match status" value="1"/>
</dbReference>
<dbReference type="AlphaFoldDB" id="A0A0G0Y2C8"/>
<comment type="similarity">
    <text evidence="1">Belongs to the DNA polymerase type-Y family.</text>
</comment>
<evidence type="ECO:0000313" key="3">
    <source>
        <dbReference type="EMBL" id="KKS03591.1"/>
    </source>
</evidence>
<dbReference type="InterPro" id="IPR036775">
    <property type="entry name" value="DNA_pol_Y-fam_lit_finger_sf"/>
</dbReference>
<dbReference type="GO" id="GO:0009432">
    <property type="term" value="P:SOS response"/>
    <property type="evidence" value="ECO:0007669"/>
    <property type="project" value="TreeGrafter"/>
</dbReference>